<accession>A0AAV7PX48</accession>
<keyword evidence="21" id="KW-1185">Reference proteome</keyword>
<dbReference type="GO" id="GO:0140944">
    <property type="term" value="F:histone H4K20 monomethyltransferase activity"/>
    <property type="evidence" value="ECO:0007669"/>
    <property type="project" value="UniProtKB-EC"/>
</dbReference>
<dbReference type="SUPFAM" id="SSF82199">
    <property type="entry name" value="SET domain"/>
    <property type="match status" value="1"/>
</dbReference>
<feature type="compositionally biased region" description="Low complexity" evidence="18">
    <location>
        <begin position="269"/>
        <end position="292"/>
    </location>
</feature>
<evidence type="ECO:0000256" key="7">
    <source>
        <dbReference type="ARBA" id="ARBA00022603"/>
    </source>
</evidence>
<evidence type="ECO:0000256" key="12">
    <source>
        <dbReference type="ARBA" id="ARBA00023163"/>
    </source>
</evidence>
<comment type="caution">
    <text evidence="20">The sequence shown here is derived from an EMBL/GenBank/DDBJ whole genome shotgun (WGS) entry which is preliminary data.</text>
</comment>
<dbReference type="EMBL" id="JANPWB010000011">
    <property type="protein sequence ID" value="KAJ1131509.1"/>
    <property type="molecule type" value="Genomic_DNA"/>
</dbReference>
<keyword evidence="13" id="KW-0539">Nucleus</keyword>
<keyword evidence="8" id="KW-0808">Transferase</keyword>
<keyword evidence="6" id="KW-0678">Repressor</keyword>
<dbReference type="GO" id="GO:0005634">
    <property type="term" value="C:nucleus"/>
    <property type="evidence" value="ECO:0007669"/>
    <property type="project" value="UniProtKB-SubCell"/>
</dbReference>
<evidence type="ECO:0000256" key="11">
    <source>
        <dbReference type="ARBA" id="ARBA00023015"/>
    </source>
</evidence>
<evidence type="ECO:0000256" key="10">
    <source>
        <dbReference type="ARBA" id="ARBA00022853"/>
    </source>
</evidence>
<comment type="catalytic activity">
    <reaction evidence="16">
        <text>N(6),N(6)-dimethyl-L-lysyl(20)-[histone H4] + S-adenosyl-L-methionine = N(6),N(6),N(6)-trimethyl-L-lysyl(20)-[histone H4] + S-adenosyl-L-homocysteine + H(+)</text>
        <dbReference type="Rhea" id="RHEA:61992"/>
        <dbReference type="Rhea" id="RHEA-COMP:15556"/>
        <dbReference type="Rhea" id="RHEA-COMP:15998"/>
        <dbReference type="ChEBI" id="CHEBI:15378"/>
        <dbReference type="ChEBI" id="CHEBI:57856"/>
        <dbReference type="ChEBI" id="CHEBI:59789"/>
        <dbReference type="ChEBI" id="CHEBI:61961"/>
        <dbReference type="ChEBI" id="CHEBI:61976"/>
    </reaction>
    <physiologicalReaction direction="left-to-right" evidence="16">
        <dbReference type="Rhea" id="RHEA:61993"/>
    </physiologicalReaction>
</comment>
<evidence type="ECO:0000256" key="2">
    <source>
        <dbReference type="ARBA" id="ARBA00004286"/>
    </source>
</evidence>
<organism evidence="20 21">
    <name type="scientific">Pleurodeles waltl</name>
    <name type="common">Iberian ribbed newt</name>
    <dbReference type="NCBI Taxonomy" id="8319"/>
    <lineage>
        <taxon>Eukaryota</taxon>
        <taxon>Metazoa</taxon>
        <taxon>Chordata</taxon>
        <taxon>Craniata</taxon>
        <taxon>Vertebrata</taxon>
        <taxon>Euteleostomi</taxon>
        <taxon>Amphibia</taxon>
        <taxon>Batrachia</taxon>
        <taxon>Caudata</taxon>
        <taxon>Salamandroidea</taxon>
        <taxon>Salamandridae</taxon>
        <taxon>Pleurodelinae</taxon>
        <taxon>Pleurodeles</taxon>
    </lineage>
</organism>
<dbReference type="FunFam" id="2.170.270.10:FF:000006">
    <property type="entry name" value="Histone-lysine N-methyltransferase"/>
    <property type="match status" value="1"/>
</dbReference>
<dbReference type="InterPro" id="IPR046341">
    <property type="entry name" value="SET_dom_sf"/>
</dbReference>
<keyword evidence="11" id="KW-0805">Transcription regulation</keyword>
<comment type="catalytic activity">
    <reaction evidence="17">
        <text>N(6)-methyl-L-lysyl(20)-[histone H4] + S-adenosyl-L-methionine = N(6),N(6)-dimethyl-L-lysyl(20)-[histone H4] + S-adenosyl-L-homocysteine + H(+)</text>
        <dbReference type="Rhea" id="RHEA:60348"/>
        <dbReference type="Rhea" id="RHEA-COMP:15555"/>
        <dbReference type="Rhea" id="RHEA-COMP:15556"/>
        <dbReference type="ChEBI" id="CHEBI:15378"/>
        <dbReference type="ChEBI" id="CHEBI:57856"/>
        <dbReference type="ChEBI" id="CHEBI:59789"/>
        <dbReference type="ChEBI" id="CHEBI:61929"/>
        <dbReference type="ChEBI" id="CHEBI:61976"/>
        <dbReference type="EC" id="2.1.1.362"/>
    </reaction>
    <physiologicalReaction direction="left-to-right" evidence="17">
        <dbReference type="Rhea" id="RHEA:60349"/>
    </physiologicalReaction>
</comment>
<evidence type="ECO:0000256" key="13">
    <source>
        <dbReference type="ARBA" id="ARBA00023242"/>
    </source>
</evidence>
<keyword evidence="10" id="KW-0156">Chromatin regulator</keyword>
<keyword evidence="5" id="KW-0158">Chromosome</keyword>
<reference evidence="20" key="1">
    <citation type="journal article" date="2022" name="bioRxiv">
        <title>Sequencing and chromosome-scale assembly of the giantPleurodeles waltlgenome.</title>
        <authorList>
            <person name="Brown T."/>
            <person name="Elewa A."/>
            <person name="Iarovenko S."/>
            <person name="Subramanian E."/>
            <person name="Araus A.J."/>
            <person name="Petzold A."/>
            <person name="Susuki M."/>
            <person name="Suzuki K.-i.T."/>
            <person name="Hayashi T."/>
            <person name="Toyoda A."/>
            <person name="Oliveira C."/>
            <person name="Osipova E."/>
            <person name="Leigh N.D."/>
            <person name="Simon A."/>
            <person name="Yun M.H."/>
        </authorList>
    </citation>
    <scope>NUCLEOTIDE SEQUENCE</scope>
    <source>
        <strain evidence="20">20211129_DDA</strain>
        <tissue evidence="20">Liver</tissue>
    </source>
</reference>
<gene>
    <name evidence="20" type="ORF">NDU88_009845</name>
</gene>
<feature type="compositionally biased region" description="Basic and acidic residues" evidence="18">
    <location>
        <begin position="595"/>
        <end position="618"/>
    </location>
</feature>
<dbReference type="InterPro" id="IPR039977">
    <property type="entry name" value="Suv4-20/Set9"/>
</dbReference>
<dbReference type="GO" id="GO:0005694">
    <property type="term" value="C:chromosome"/>
    <property type="evidence" value="ECO:0007669"/>
    <property type="project" value="UniProtKB-SubCell"/>
</dbReference>
<evidence type="ECO:0000256" key="5">
    <source>
        <dbReference type="ARBA" id="ARBA00022454"/>
    </source>
</evidence>
<dbReference type="SMART" id="SM00317">
    <property type="entry name" value="SET"/>
    <property type="match status" value="1"/>
</dbReference>
<keyword evidence="9" id="KW-0949">S-adenosyl-L-methionine</keyword>
<evidence type="ECO:0000256" key="1">
    <source>
        <dbReference type="ARBA" id="ARBA00004123"/>
    </source>
</evidence>
<dbReference type="PROSITE" id="PS50280">
    <property type="entry name" value="SET"/>
    <property type="match status" value="1"/>
</dbReference>
<evidence type="ECO:0000256" key="9">
    <source>
        <dbReference type="ARBA" id="ARBA00022691"/>
    </source>
</evidence>
<dbReference type="InterPro" id="IPR001214">
    <property type="entry name" value="SET_dom"/>
</dbReference>
<proteinExistence type="predicted"/>
<feature type="region of interest" description="Disordered" evidence="18">
    <location>
        <begin position="743"/>
        <end position="786"/>
    </location>
</feature>
<evidence type="ECO:0000313" key="20">
    <source>
        <dbReference type="EMBL" id="KAJ1131509.1"/>
    </source>
</evidence>
<dbReference type="AlphaFoldDB" id="A0AAV7PX48"/>
<evidence type="ECO:0000256" key="15">
    <source>
        <dbReference type="ARBA" id="ARBA00031835"/>
    </source>
</evidence>
<evidence type="ECO:0000256" key="18">
    <source>
        <dbReference type="SAM" id="MobiDB-lite"/>
    </source>
</evidence>
<comment type="subcellular location">
    <subcellularLocation>
        <location evidence="2">Chromosome</location>
    </subcellularLocation>
    <subcellularLocation>
        <location evidence="1">Nucleus</location>
    </subcellularLocation>
</comment>
<evidence type="ECO:0000256" key="17">
    <source>
        <dbReference type="ARBA" id="ARBA00048710"/>
    </source>
</evidence>
<evidence type="ECO:0000256" key="8">
    <source>
        <dbReference type="ARBA" id="ARBA00022679"/>
    </source>
</evidence>
<dbReference type="Proteomes" id="UP001066276">
    <property type="component" value="Chromosome 7"/>
</dbReference>
<protein>
    <recommendedName>
        <fullName evidence="14">[histone H4]-N-methyl-L-lysine20 N-methyltransferase KMT5B</fullName>
        <ecNumber evidence="3">2.1.1.361</ecNumber>
        <ecNumber evidence="4">2.1.1.362</ecNumber>
    </recommendedName>
    <alternativeName>
        <fullName evidence="15">[histone H4]-lysine20 N-methyltransferase KMT5B</fullName>
    </alternativeName>
</protein>
<dbReference type="PANTHER" id="PTHR12977">
    <property type="entry name" value="SUPPRESSOR OF VARIEGATION 4-20-RELATED"/>
    <property type="match status" value="1"/>
</dbReference>
<dbReference type="InterPro" id="IPR041938">
    <property type="entry name" value="Hist-Lys_N-MTase_N"/>
</dbReference>
<feature type="region of interest" description="Disordered" evidence="18">
    <location>
        <begin position="268"/>
        <end position="312"/>
    </location>
</feature>
<feature type="compositionally biased region" description="Basic and acidic residues" evidence="18">
    <location>
        <begin position="752"/>
        <end position="761"/>
    </location>
</feature>
<dbReference type="Gene3D" id="2.170.270.10">
    <property type="entry name" value="SET domain"/>
    <property type="match status" value="1"/>
</dbReference>
<evidence type="ECO:0000256" key="3">
    <source>
        <dbReference type="ARBA" id="ARBA00012187"/>
    </source>
</evidence>
<dbReference type="EC" id="2.1.1.362" evidence="4"/>
<dbReference type="Gene3D" id="1.10.10.1700">
    <property type="entry name" value="Histone-lysine N-methyltransferase"/>
    <property type="match status" value="1"/>
</dbReference>
<dbReference type="Pfam" id="PF00856">
    <property type="entry name" value="SET"/>
    <property type="match status" value="1"/>
</dbReference>
<feature type="compositionally biased region" description="Polar residues" evidence="18">
    <location>
        <begin position="773"/>
        <end position="786"/>
    </location>
</feature>
<evidence type="ECO:0000259" key="19">
    <source>
        <dbReference type="PROSITE" id="PS50280"/>
    </source>
</evidence>
<dbReference type="PROSITE" id="PS51570">
    <property type="entry name" value="SAM_MT43_SUVAR420_2"/>
    <property type="match status" value="1"/>
</dbReference>
<name>A0AAV7PX48_PLEWA</name>
<dbReference type="PANTHER" id="PTHR12977:SF11">
    <property type="entry name" value="HISTONE-LYSINE N-METHYLTRANSFERASE KMT5C"/>
    <property type="match status" value="1"/>
</dbReference>
<dbReference type="InterPro" id="IPR025790">
    <property type="entry name" value="Suv4-20_animal"/>
</dbReference>
<sequence length="1049" mass="117725">MNISPLPAIRRQQHLKEALQTFLKRRDLEEAYRALTMGEWACQYFLNRSRQQEATLKAHIFKYLRVFLPESGFRILPCSRYSLETNGAKVVSMKTWEKNDKIEMLVGCIAELTKADERLLRFGDNDFSIMYSTRKKCAQLWLGPAAFINHDCRPNCKFVSTERNTASVKVLRDIRPEEEITCFYGDSFFGENNEMCECRTCERKGNGAFRLRNKDTSTSIEKYKLRETDRRLLRLEEQNCKLSPHGHRGHTPSPTYRLSLTVQKRCSQSRRTSSARLRTSPFALSSSPFSHSSAKRRSGGHPRPFYMTSATSSGNPEMPVKFILPSGTVLKDLRILLHNYASCDQNYRHQTPRIRSECFRVTREPVSRMRHDQNHANLRLKSQISKTLRTRTKSQTIAVSLSSKSTVTKKMYTDPKDSSKGCLDMCTEASNSSQPQTKVPSLKLVKLGPGSQWNIITPEVSSSVLHASSSLSPISLGKNHSPSEIRDVRVTEPSSMAFVTPNEPAEERPPKNAWLLVNLGPRRLLDGLSVGQHVSPTDVKTINVAESKICSSSAPDVLSEECMQKNIRSSKRLIHRKRLRLFSGHDLSRPNGRIDNVKESNVRSLSEPEEHLGRHRNAHDSLGRHKKRLALHLSSDQNFSSAQTGAIHVTGQQKNGCGSLGLLQRHHFHLPSNKKRASVVSWENNVEELNSATRPANTRLQTTSWCSSQTLDLCLPKKFGLTHYVKVDLSKSTVQDVQMSVFSGSQANPSNDIHKESEMDHAPNLNGSPHAASEQSFVDTVQQNSEPKSLEDVILNNFPENTSNQESGMQLRVDVDHLPNSEEFVFQHTSVGDLLGAVEKDLKNSDTPSHIEVRRSPRTKQTFFKTSIKVAAPESVIPSSREVVKRHNPLSASRKPASSYARITPVVQLSACEQVGQLQQDIRVMSGSQTSKTSSNPFVDVKRLCSVGAAMDPKLSSKAYVQLSVTNIQKRSCAVQADSSNKKKIKRLPEQIMDCFEDTSLEEESQMMDVDTKRTVAFSPFTPSKRLRLVVSHGSIDLDIASTSSEESS</sequence>
<feature type="region of interest" description="Disordered" evidence="18">
    <location>
        <begin position="592"/>
        <end position="618"/>
    </location>
</feature>
<dbReference type="GO" id="GO:0140941">
    <property type="term" value="F:histone H4K20me methyltransferase activity"/>
    <property type="evidence" value="ECO:0007669"/>
    <property type="project" value="UniProtKB-EC"/>
</dbReference>
<dbReference type="GO" id="GO:0032259">
    <property type="term" value="P:methylation"/>
    <property type="evidence" value="ECO:0007669"/>
    <property type="project" value="UniProtKB-KW"/>
</dbReference>
<evidence type="ECO:0000256" key="4">
    <source>
        <dbReference type="ARBA" id="ARBA00012188"/>
    </source>
</evidence>
<keyword evidence="12" id="KW-0804">Transcription</keyword>
<evidence type="ECO:0000256" key="14">
    <source>
        <dbReference type="ARBA" id="ARBA00031786"/>
    </source>
</evidence>
<evidence type="ECO:0000313" key="21">
    <source>
        <dbReference type="Proteomes" id="UP001066276"/>
    </source>
</evidence>
<feature type="domain" description="SET" evidence="19">
    <location>
        <begin position="71"/>
        <end position="185"/>
    </location>
</feature>
<evidence type="ECO:0000256" key="16">
    <source>
        <dbReference type="ARBA" id="ARBA00048602"/>
    </source>
</evidence>
<evidence type="ECO:0000256" key="6">
    <source>
        <dbReference type="ARBA" id="ARBA00022491"/>
    </source>
</evidence>
<keyword evidence="7" id="KW-0489">Methyltransferase</keyword>
<dbReference type="EC" id="2.1.1.361" evidence="3"/>